<evidence type="ECO:0000313" key="4">
    <source>
        <dbReference type="Proteomes" id="UP000177932"/>
    </source>
</evidence>
<dbReference type="InterPro" id="IPR050764">
    <property type="entry name" value="CbbQ/NirQ/NorQ/GpvN"/>
</dbReference>
<dbReference type="Gene3D" id="3.40.50.300">
    <property type="entry name" value="P-loop containing nucleotide triphosphate hydrolases"/>
    <property type="match status" value="1"/>
</dbReference>
<feature type="domain" description="ChlI/MoxR AAA lid" evidence="2">
    <location>
        <begin position="244"/>
        <end position="301"/>
    </location>
</feature>
<dbReference type="InterPro" id="IPR027417">
    <property type="entry name" value="P-loop_NTPase"/>
</dbReference>
<evidence type="ECO:0000313" key="3">
    <source>
        <dbReference type="EMBL" id="OGZ58725.1"/>
    </source>
</evidence>
<dbReference type="STRING" id="1802158.A2827_00360"/>
<dbReference type="GO" id="GO:0016887">
    <property type="term" value="F:ATP hydrolysis activity"/>
    <property type="evidence" value="ECO:0007669"/>
    <property type="project" value="InterPro"/>
</dbReference>
<protein>
    <recommendedName>
        <fullName evidence="5">AAA+ ATPase domain-containing protein</fullName>
    </recommendedName>
</protein>
<dbReference type="AlphaFoldDB" id="A0A1G2H8A7"/>
<evidence type="ECO:0000259" key="2">
    <source>
        <dbReference type="Pfam" id="PF17863"/>
    </source>
</evidence>
<comment type="caution">
    <text evidence="3">The sequence shown here is derived from an EMBL/GenBank/DDBJ whole genome shotgun (WGS) entry which is preliminary data.</text>
</comment>
<dbReference type="Proteomes" id="UP000177932">
    <property type="component" value="Unassembled WGS sequence"/>
</dbReference>
<reference evidence="3 4" key="1">
    <citation type="journal article" date="2016" name="Nat. Commun.">
        <title>Thousands of microbial genomes shed light on interconnected biogeochemical processes in an aquifer system.</title>
        <authorList>
            <person name="Anantharaman K."/>
            <person name="Brown C.T."/>
            <person name="Hug L.A."/>
            <person name="Sharon I."/>
            <person name="Castelle C.J."/>
            <person name="Probst A.J."/>
            <person name="Thomas B.C."/>
            <person name="Singh A."/>
            <person name="Wilkins M.J."/>
            <person name="Karaoz U."/>
            <person name="Brodie E.L."/>
            <person name="Williams K.H."/>
            <person name="Hubbard S.S."/>
            <person name="Banfield J.F."/>
        </authorList>
    </citation>
    <scope>NUCLEOTIDE SEQUENCE [LARGE SCALE GENOMIC DNA]</scope>
</reference>
<dbReference type="SUPFAM" id="SSF52540">
    <property type="entry name" value="P-loop containing nucleoside triphosphate hydrolases"/>
    <property type="match status" value="1"/>
</dbReference>
<accession>A0A1G2H8A7</accession>
<dbReference type="PANTHER" id="PTHR42759">
    <property type="entry name" value="MOXR FAMILY PROTEIN"/>
    <property type="match status" value="1"/>
</dbReference>
<organism evidence="3 4">
    <name type="scientific">Candidatus Spechtbacteria bacterium RIFCSPHIGHO2_01_FULL_43_30</name>
    <dbReference type="NCBI Taxonomy" id="1802158"/>
    <lineage>
        <taxon>Bacteria</taxon>
        <taxon>Candidatus Spechtiibacteriota</taxon>
    </lineage>
</organism>
<dbReference type="PANTHER" id="PTHR42759:SF1">
    <property type="entry name" value="MAGNESIUM-CHELATASE SUBUNIT CHLD"/>
    <property type="match status" value="1"/>
</dbReference>
<evidence type="ECO:0008006" key="5">
    <source>
        <dbReference type="Google" id="ProtNLM"/>
    </source>
</evidence>
<evidence type="ECO:0000259" key="1">
    <source>
        <dbReference type="Pfam" id="PF07726"/>
    </source>
</evidence>
<gene>
    <name evidence="3" type="ORF">A2827_00360</name>
</gene>
<dbReference type="InterPro" id="IPR041628">
    <property type="entry name" value="ChlI/MoxR_AAA_lid"/>
</dbReference>
<feature type="domain" description="ATPase AAA-3" evidence="1">
    <location>
        <begin position="45"/>
        <end position="176"/>
    </location>
</feature>
<dbReference type="EMBL" id="MHOD01000001">
    <property type="protein sequence ID" value="OGZ58725.1"/>
    <property type="molecule type" value="Genomic_DNA"/>
</dbReference>
<sequence>MEVAMLEFEEICERIERIKLEVKKRIEGYDALIDLSLVAMVASGHLLYTGVPGLAKSLLAKTVAEVSGCTFSRIQLKIDMTPSDIIGTEIWRPDIKNFEMRHGPIFANFVVADEINRTPPKTQSAFLEAMQEKTVSFTFSRTIDLPRPFIVIATRNPIDHDGVFPLPEAQLDRFMFELMFPYPSEDDEIKVAKQVTEDSVGVQKISSPEELISIAEFVNKGIYVNDRIYRYIVKLIRCTRNSENNLIELGASPRTTKMCVRAAKGHALVIRRSDSVIPEDVDAVALPLLKPRLMMNFQWQGGESDWQTLVGDIISKARGEHVENAY</sequence>
<dbReference type="PIRSF" id="PIRSF002849">
    <property type="entry name" value="AAA_ATPase_chaperone_MoxR_prd"/>
    <property type="match status" value="1"/>
</dbReference>
<name>A0A1G2H8A7_9BACT</name>
<dbReference type="Pfam" id="PF17863">
    <property type="entry name" value="AAA_lid_2"/>
    <property type="match status" value="1"/>
</dbReference>
<dbReference type="Gene3D" id="1.10.8.80">
    <property type="entry name" value="Magnesium chelatase subunit I, C-Terminal domain"/>
    <property type="match status" value="1"/>
</dbReference>
<dbReference type="Pfam" id="PF07726">
    <property type="entry name" value="AAA_3"/>
    <property type="match status" value="1"/>
</dbReference>
<dbReference type="CDD" id="cd00009">
    <property type="entry name" value="AAA"/>
    <property type="match status" value="1"/>
</dbReference>
<dbReference type="InterPro" id="IPR011703">
    <property type="entry name" value="ATPase_AAA-3"/>
</dbReference>
<dbReference type="GO" id="GO:0005524">
    <property type="term" value="F:ATP binding"/>
    <property type="evidence" value="ECO:0007669"/>
    <property type="project" value="InterPro"/>
</dbReference>
<proteinExistence type="predicted"/>